<accession>A0A4U1L576</accession>
<dbReference type="InterPro" id="IPR027417">
    <property type="entry name" value="P-loop_NTPase"/>
</dbReference>
<gene>
    <name evidence="1" type="ORF">FBR43_15950</name>
</gene>
<dbReference type="AlphaFoldDB" id="A0A4U1L576"/>
<comment type="caution">
    <text evidence="1">The sequence shown here is derived from an EMBL/GenBank/DDBJ whole genome shotgun (WGS) entry which is preliminary data.</text>
</comment>
<dbReference type="RefSeq" id="WP_136943991.1">
    <property type="nucleotide sequence ID" value="NZ_SWKR01000002.1"/>
</dbReference>
<dbReference type="SUPFAM" id="SSF52540">
    <property type="entry name" value="P-loop containing nucleoside triphosphate hydrolases"/>
    <property type="match status" value="1"/>
</dbReference>
<evidence type="ECO:0008006" key="3">
    <source>
        <dbReference type="Google" id="ProtNLM"/>
    </source>
</evidence>
<dbReference type="Pfam" id="PF13481">
    <property type="entry name" value="AAA_25"/>
    <property type="match status" value="1"/>
</dbReference>
<dbReference type="Gene3D" id="3.40.50.300">
    <property type="entry name" value="P-loop containing nucleotide triphosphate hydrolases"/>
    <property type="match status" value="1"/>
</dbReference>
<dbReference type="Proteomes" id="UP000309138">
    <property type="component" value="Unassembled WGS sequence"/>
</dbReference>
<evidence type="ECO:0000313" key="2">
    <source>
        <dbReference type="Proteomes" id="UP000309138"/>
    </source>
</evidence>
<organism evidence="1 2">
    <name type="scientific">Sphingomonas baiyangensis</name>
    <dbReference type="NCBI Taxonomy" id="2572576"/>
    <lineage>
        <taxon>Bacteria</taxon>
        <taxon>Pseudomonadati</taxon>
        <taxon>Pseudomonadota</taxon>
        <taxon>Alphaproteobacteria</taxon>
        <taxon>Sphingomonadales</taxon>
        <taxon>Sphingomonadaceae</taxon>
        <taxon>Sphingomonas</taxon>
    </lineage>
</organism>
<dbReference type="EMBL" id="SWKR01000002">
    <property type="protein sequence ID" value="TKD52059.1"/>
    <property type="molecule type" value="Genomic_DNA"/>
</dbReference>
<name>A0A4U1L576_9SPHN</name>
<reference evidence="1 2" key="1">
    <citation type="submission" date="2019-04" db="EMBL/GenBank/DDBJ databases">
        <authorList>
            <person name="Yang Y."/>
            <person name="Wei D."/>
        </authorList>
    </citation>
    <scope>NUCLEOTIDE SEQUENCE [LARGE SCALE GENOMIC DNA]</scope>
    <source>
        <strain evidence="1 2">L-1-4w-11</strain>
    </source>
</reference>
<keyword evidence="2" id="KW-1185">Reference proteome</keyword>
<dbReference type="OrthoDB" id="1496333at2"/>
<proteinExistence type="predicted"/>
<evidence type="ECO:0000313" key="1">
    <source>
        <dbReference type="EMBL" id="TKD52059.1"/>
    </source>
</evidence>
<protein>
    <recommendedName>
        <fullName evidence="3">AAA domain-containing protein</fullName>
    </recommendedName>
</protein>
<sequence length="680" mass="72618">MTPYGEAALNAEVAAVRSIGSGGRNAQLNRSAFAVAQLVAGEQLDPDPARRALYDAANETGLDRKEIEATLASGWKAGLANPRYPYHDAGGRVLYAKTRLDRPKQKYGYEHPDGAGGWKPGRGDAEPVPYRLPDLIAAPKDAIIYMAEGEKQADKLASWGLVATSSKDWKGFEFARYVTGRTAVILPDNDPEGTRIAVAAKEAVERADGTALIVDLPGLPAKGDIMDWNGSADDLAALVKAAIDAPGDTFDIADLSAWAATAPTPKAFVMAPFIPRDEVVIITGDGGANKSTLALQISACAAAGRPMLGMDVAPGPALYVTAEDDQRENHWRLAKIADAIGTTLPALAGKLHVVSLRGRLNNELATFDGAGTLRATPAYAMLRATIKATGAKLVTLDNVAHLFAGNENDRGQVTAFINLLYRLCGDLGVTILLIAHRNKAGDSFSGSTAWLNAVRSQVLLERTDEHDPDARALSLGKANYARAGEPVAFRWHDFALVRDEDLPKSVRAEIESVARDSKVNSLFVELLDKTRDERRAVSASRAARNYAPRVFEAMTGAKGTKAAAFEAALERLLHLGEIVAEGRVFQRQNRQWVTGITRAEGAPTIAPTMHQPDAPERTNQHHQPAPCTHPISKDIPGAATRAAAPASWKVGTAGKRDLGVPIFAPGETGDEPVPGWDDFE</sequence>